<organism evidence="2 3">
    <name type="scientific">Mesosutterella porci</name>
    <dbReference type="NCBI Taxonomy" id="2915351"/>
    <lineage>
        <taxon>Bacteria</taxon>
        <taxon>Pseudomonadati</taxon>
        <taxon>Pseudomonadota</taxon>
        <taxon>Betaproteobacteria</taxon>
        <taxon>Burkholderiales</taxon>
        <taxon>Sutterellaceae</taxon>
        <taxon>Mesosutterella</taxon>
    </lineage>
</organism>
<dbReference type="InterPro" id="IPR042099">
    <property type="entry name" value="ANL_N_sf"/>
</dbReference>
<keyword evidence="3" id="KW-1185">Reference proteome</keyword>
<sequence>MPLPFNDWLRAGDPSRPLFLKKGGAVTVRMLAAEAARRLALVERTGWERIAVQSQGAADFLASFAAILCAGRTPVLPGSRRPDDAALGGSADAVLGRGPRGSLPRIDPADSLAAGLSVLPPVPPEAGFVLYTSGSSGTPKEVRKSVGQMDREAEITSALFASRLEGLVFAGTVDPLHMYGLSFLIWLPMALGLPVLARRLEVPEDLAGLTFPSALVTTPTFLHYLEPAPEGPDIRFLLTAGGPLSAGDAGRARSSLGLWADEIYGSTELGAIASRRSCDSPGLARLLPGIAFADAARAIISTPLVPEGRAQLDDLIEPLGGSSFRLLGRRDQIVKVAEHRVSLGEVERAVQLDGREVRALLVVRNGRAAIGLVVSGYPAGPLPGATAAALRRRLLARLPLPAVPRFFRGCPRLPRNAQGKVERERLLELFK</sequence>
<gene>
    <name evidence="2" type="ORF">MAF45_06130</name>
</gene>
<dbReference type="PANTHER" id="PTHR45398:SF1">
    <property type="entry name" value="ENZYME, PUTATIVE (JCVI)-RELATED"/>
    <property type="match status" value="1"/>
</dbReference>
<dbReference type="SUPFAM" id="SSF56801">
    <property type="entry name" value="Acetyl-CoA synthetase-like"/>
    <property type="match status" value="1"/>
</dbReference>
<comment type="caution">
    <text evidence="2">The sequence shown here is derived from an EMBL/GenBank/DDBJ whole genome shotgun (WGS) entry which is preliminary data.</text>
</comment>
<dbReference type="InterPro" id="IPR020845">
    <property type="entry name" value="AMP-binding_CS"/>
</dbReference>
<dbReference type="Gene3D" id="3.40.50.12780">
    <property type="entry name" value="N-terminal domain of ligase-like"/>
    <property type="match status" value="1"/>
</dbReference>
<dbReference type="Pfam" id="PF00501">
    <property type="entry name" value="AMP-binding"/>
    <property type="match status" value="1"/>
</dbReference>
<dbReference type="PANTHER" id="PTHR45398">
    <property type="match status" value="1"/>
</dbReference>
<dbReference type="EMBL" id="JAKNCT010000006">
    <property type="protein sequence ID" value="MCG5031024.1"/>
    <property type="molecule type" value="Genomic_DNA"/>
</dbReference>
<feature type="domain" description="AMP-dependent synthetase/ligase" evidence="1">
    <location>
        <begin position="124"/>
        <end position="275"/>
    </location>
</feature>
<evidence type="ECO:0000259" key="1">
    <source>
        <dbReference type="Pfam" id="PF00501"/>
    </source>
</evidence>
<reference evidence="2 3" key="1">
    <citation type="submission" date="2022-02" db="EMBL/GenBank/DDBJ databases">
        <title>Mesosutterella porci, a novel member of the family Sutterellaceae from pig feces.</title>
        <authorList>
            <person name="Wylensek D."/>
            <person name="Clavel T."/>
        </authorList>
    </citation>
    <scope>NUCLEOTIDE SEQUENCE [LARGE SCALE GENOMIC DNA]</scope>
    <source>
        <strain evidence="3">oilRF-744-wt-GAM-9</strain>
    </source>
</reference>
<dbReference type="Gene3D" id="3.30.300.30">
    <property type="match status" value="1"/>
</dbReference>
<dbReference type="PROSITE" id="PS00455">
    <property type="entry name" value="AMP_BINDING"/>
    <property type="match status" value="1"/>
</dbReference>
<name>A0ABS9MRR5_9BURK</name>
<evidence type="ECO:0000313" key="3">
    <source>
        <dbReference type="Proteomes" id="UP001297600"/>
    </source>
</evidence>
<proteinExistence type="predicted"/>
<dbReference type="Proteomes" id="UP001297600">
    <property type="component" value="Unassembled WGS sequence"/>
</dbReference>
<evidence type="ECO:0000313" key="2">
    <source>
        <dbReference type="EMBL" id="MCG5031024.1"/>
    </source>
</evidence>
<dbReference type="RefSeq" id="WP_237978677.1">
    <property type="nucleotide sequence ID" value="NZ_JAKNCT010000006.1"/>
</dbReference>
<protein>
    <submittedName>
        <fullName evidence="2">AMP-binding protein</fullName>
    </submittedName>
</protein>
<dbReference type="InterPro" id="IPR045851">
    <property type="entry name" value="AMP-bd_C_sf"/>
</dbReference>
<dbReference type="InterPro" id="IPR000873">
    <property type="entry name" value="AMP-dep_synth/lig_dom"/>
</dbReference>
<accession>A0ABS9MRR5</accession>